<keyword evidence="13" id="KW-1185">Reference proteome</keyword>
<evidence type="ECO:0000256" key="10">
    <source>
        <dbReference type="SAM" id="MobiDB-lite"/>
    </source>
</evidence>
<dbReference type="PROSITE" id="PS51141">
    <property type="entry name" value="ZF_SBP"/>
    <property type="match status" value="1"/>
</dbReference>
<dbReference type="InterPro" id="IPR004333">
    <property type="entry name" value="SBP_dom"/>
</dbReference>
<organism evidence="12 13">
    <name type="scientific">Papaver atlanticum</name>
    <dbReference type="NCBI Taxonomy" id="357466"/>
    <lineage>
        <taxon>Eukaryota</taxon>
        <taxon>Viridiplantae</taxon>
        <taxon>Streptophyta</taxon>
        <taxon>Embryophyta</taxon>
        <taxon>Tracheophyta</taxon>
        <taxon>Spermatophyta</taxon>
        <taxon>Magnoliopsida</taxon>
        <taxon>Ranunculales</taxon>
        <taxon>Papaveraceae</taxon>
        <taxon>Papaveroideae</taxon>
        <taxon>Papaver</taxon>
    </lineage>
</organism>
<dbReference type="GO" id="GO:0005634">
    <property type="term" value="C:nucleus"/>
    <property type="evidence" value="ECO:0007669"/>
    <property type="project" value="UniProtKB-SubCell"/>
</dbReference>
<dbReference type="FunFam" id="4.10.1100.10:FF:000001">
    <property type="entry name" value="Squamosa promoter-binding-like protein 14"/>
    <property type="match status" value="1"/>
</dbReference>
<dbReference type="PANTHER" id="PTHR31251">
    <property type="entry name" value="SQUAMOSA PROMOTER-BINDING-LIKE PROTEIN 4"/>
    <property type="match status" value="1"/>
</dbReference>
<feature type="compositionally biased region" description="Basic residues" evidence="10">
    <location>
        <begin position="265"/>
        <end position="275"/>
    </location>
</feature>
<keyword evidence="7" id="KW-0804">Transcription</keyword>
<dbReference type="AlphaFoldDB" id="A0AAD4XNS3"/>
<dbReference type="InterPro" id="IPR036893">
    <property type="entry name" value="SBP_sf"/>
</dbReference>
<feature type="compositionally biased region" description="Low complexity" evidence="10">
    <location>
        <begin position="8"/>
        <end position="27"/>
    </location>
</feature>
<evidence type="ECO:0000256" key="1">
    <source>
        <dbReference type="ARBA" id="ARBA00004123"/>
    </source>
</evidence>
<feature type="region of interest" description="Disordered" evidence="10">
    <location>
        <begin position="265"/>
        <end position="302"/>
    </location>
</feature>
<evidence type="ECO:0000256" key="7">
    <source>
        <dbReference type="ARBA" id="ARBA00023163"/>
    </source>
</evidence>
<keyword evidence="2" id="KW-0479">Metal-binding</keyword>
<keyword evidence="5" id="KW-0805">Transcription regulation</keyword>
<evidence type="ECO:0000256" key="9">
    <source>
        <dbReference type="PROSITE-ProRule" id="PRU00470"/>
    </source>
</evidence>
<feature type="compositionally biased region" description="Low complexity" evidence="10">
    <location>
        <begin position="277"/>
        <end position="288"/>
    </location>
</feature>
<comment type="caution">
    <text evidence="12">The sequence shown here is derived from an EMBL/GenBank/DDBJ whole genome shotgun (WGS) entry which is preliminary data.</text>
</comment>
<proteinExistence type="predicted"/>
<sequence length="438" mass="49269">MENEEQQHQQQNHQNNHNNMNGRGHSGNNNNYSWDFWELGTNSWSNNNSSYTNTSEDKYNNNTTRTTTTATMFSNNPTSHSHHSQTQHLNLHTNLHPNLHYHNHQQLHHSLYTGGGSNLHPDPHLTCLKLGKRQYFEDVNNGGPTVMGDRHVSGFPMGLMKRGRSYDGVDVAVLGGGPSSSSLSSIGVGLIGSSTVVVPRCQVEGCHVALIHAKDYHRRHKVCEMHSKAPKVIVLGIEQRFCQQCSRFHVISEFDDSKRSCRRRLAGHNERRRKSSSSDATSTRNSSSQETRSTDGRISYISPTNGRVHSLLSSKSNSWVSPSDLSTRSSAALRELIDENRAAVLARQLFVDQNWHQQGMDHTNHNSQVEILSTVPLQNQFPGSSNWNRFQQSDAHVTLDLMQTPSQPFGFLSGRSKTKEEEEECCEIWKSLEGTHVV</sequence>
<dbReference type="Gene3D" id="4.10.1100.10">
    <property type="entry name" value="Transcription factor, SBP-box domain"/>
    <property type="match status" value="1"/>
</dbReference>
<evidence type="ECO:0000256" key="6">
    <source>
        <dbReference type="ARBA" id="ARBA00023125"/>
    </source>
</evidence>
<accession>A0AAD4XNS3</accession>
<comment type="subcellular location">
    <subcellularLocation>
        <location evidence="1">Nucleus</location>
    </subcellularLocation>
</comment>
<evidence type="ECO:0000256" key="8">
    <source>
        <dbReference type="ARBA" id="ARBA00023242"/>
    </source>
</evidence>
<keyword evidence="6" id="KW-0238">DNA-binding</keyword>
<name>A0AAD4XNS3_9MAGN</name>
<dbReference type="EMBL" id="JAJJMB010005553">
    <property type="protein sequence ID" value="KAI3938239.1"/>
    <property type="molecule type" value="Genomic_DNA"/>
</dbReference>
<evidence type="ECO:0000259" key="11">
    <source>
        <dbReference type="PROSITE" id="PS51141"/>
    </source>
</evidence>
<evidence type="ECO:0000256" key="2">
    <source>
        <dbReference type="ARBA" id="ARBA00022723"/>
    </source>
</evidence>
<keyword evidence="3 9" id="KW-0863">Zinc-finger</keyword>
<dbReference type="PANTHER" id="PTHR31251:SF180">
    <property type="entry name" value="SBP-TYPE DOMAIN-CONTAINING PROTEIN"/>
    <property type="match status" value="1"/>
</dbReference>
<evidence type="ECO:0000313" key="12">
    <source>
        <dbReference type="EMBL" id="KAI3938239.1"/>
    </source>
</evidence>
<gene>
    <name evidence="12" type="ORF">MKW98_031187</name>
</gene>
<feature type="domain" description="SBP-type" evidence="11">
    <location>
        <begin position="198"/>
        <end position="275"/>
    </location>
</feature>
<keyword evidence="8" id="KW-0539">Nucleus</keyword>
<dbReference type="SUPFAM" id="SSF103612">
    <property type="entry name" value="SBT domain"/>
    <property type="match status" value="1"/>
</dbReference>
<keyword evidence="4" id="KW-0862">Zinc</keyword>
<dbReference type="Proteomes" id="UP001202328">
    <property type="component" value="Unassembled WGS sequence"/>
</dbReference>
<dbReference type="InterPro" id="IPR044817">
    <property type="entry name" value="SBP-like"/>
</dbReference>
<evidence type="ECO:0000256" key="5">
    <source>
        <dbReference type="ARBA" id="ARBA00023015"/>
    </source>
</evidence>
<dbReference type="GO" id="GO:0008270">
    <property type="term" value="F:zinc ion binding"/>
    <property type="evidence" value="ECO:0007669"/>
    <property type="project" value="UniProtKB-KW"/>
</dbReference>
<protein>
    <recommendedName>
        <fullName evidence="11">SBP-type domain-containing protein</fullName>
    </recommendedName>
</protein>
<dbReference type="Pfam" id="PF03110">
    <property type="entry name" value="SBP"/>
    <property type="match status" value="1"/>
</dbReference>
<reference evidence="12" key="1">
    <citation type="submission" date="2022-04" db="EMBL/GenBank/DDBJ databases">
        <title>A functionally conserved STORR gene fusion in Papaver species that diverged 16.8 million years ago.</title>
        <authorList>
            <person name="Catania T."/>
        </authorList>
    </citation>
    <scope>NUCLEOTIDE SEQUENCE</scope>
    <source>
        <strain evidence="12">S-188037</strain>
    </source>
</reference>
<evidence type="ECO:0000313" key="13">
    <source>
        <dbReference type="Proteomes" id="UP001202328"/>
    </source>
</evidence>
<evidence type="ECO:0000256" key="3">
    <source>
        <dbReference type="ARBA" id="ARBA00022771"/>
    </source>
</evidence>
<evidence type="ECO:0000256" key="4">
    <source>
        <dbReference type="ARBA" id="ARBA00022833"/>
    </source>
</evidence>
<feature type="region of interest" description="Disordered" evidence="10">
    <location>
        <begin position="1"/>
        <end position="27"/>
    </location>
</feature>
<dbReference type="GO" id="GO:0003677">
    <property type="term" value="F:DNA binding"/>
    <property type="evidence" value="ECO:0007669"/>
    <property type="project" value="UniProtKB-KW"/>
</dbReference>